<evidence type="ECO:0000256" key="4">
    <source>
        <dbReference type="RuleBase" id="RU367147"/>
    </source>
</evidence>
<dbReference type="InterPro" id="IPR010126">
    <property type="entry name" value="Esterase_phb"/>
</dbReference>
<keyword evidence="4" id="KW-0964">Secreted</keyword>
<comment type="subcellular location">
    <subcellularLocation>
        <location evidence="4">Secreted</location>
    </subcellularLocation>
</comment>
<dbReference type="Proteomes" id="UP000730481">
    <property type="component" value="Unassembled WGS sequence"/>
</dbReference>
<sequence>MKLTSIISFWALALFSLVLGAEVVPRGQLKEVTNYGSNPTGTKMFLYVPKNLKSNPAVVVALHYCTGTAQAYFQGTKWATNAEKYGYIVIYPQTPYTASQCWDVSSKMTLTHNGGGCSNSIANMAKFVLQQYNGDAKKVFVTGESSGAMMTSVMLATYPDVFAAGSAYAGVPAGCFLSTANQPAAWNSTCSQGKSIATQTQWANVVKNMYPGYTGARPKYQIYHGNADTTLNVQNFYEEIKQWTGVFEYSSNPQSTTANNPASPFTRQVFGDKFRAYLGNGIGHGVPHFDDNDLQWFGIIIISQLSPFGHNWRGGLSNLYPK</sequence>
<evidence type="ECO:0000313" key="6">
    <source>
        <dbReference type="Proteomes" id="UP000730481"/>
    </source>
</evidence>
<dbReference type="GO" id="GO:0045493">
    <property type="term" value="P:xylan catabolic process"/>
    <property type="evidence" value="ECO:0007669"/>
    <property type="project" value="UniProtKB-UniRule"/>
</dbReference>
<gene>
    <name evidence="5" type="ORF">FBEOM_507</name>
</gene>
<feature type="signal peptide" evidence="4">
    <location>
        <begin position="1"/>
        <end position="20"/>
    </location>
</feature>
<feature type="chain" id="PRO_5040544324" description="Carboxylic ester hydrolase" evidence="4">
    <location>
        <begin position="21"/>
        <end position="322"/>
    </location>
</feature>
<keyword evidence="1 4" id="KW-0719">Serine esterase</keyword>
<proteinExistence type="inferred from homology"/>
<comment type="similarity">
    <text evidence="4">Belongs to the carbohydrate esterase 1 (CE1) family.</text>
</comment>
<evidence type="ECO:0000313" key="5">
    <source>
        <dbReference type="EMBL" id="KAF4345557.1"/>
    </source>
</evidence>
<dbReference type="EC" id="3.1.1.-" evidence="4"/>
<dbReference type="OrthoDB" id="2425929at2759"/>
<dbReference type="AlphaFoldDB" id="A0A9P5AW01"/>
<dbReference type="Gene3D" id="3.40.50.1820">
    <property type="entry name" value="alpha/beta hydrolase"/>
    <property type="match status" value="1"/>
</dbReference>
<dbReference type="PANTHER" id="PTHR43037:SF5">
    <property type="entry name" value="FERULOYL ESTERASE"/>
    <property type="match status" value="1"/>
</dbReference>
<dbReference type="PANTHER" id="PTHR43037">
    <property type="entry name" value="UNNAMED PRODUCT-RELATED"/>
    <property type="match status" value="1"/>
</dbReference>
<keyword evidence="6" id="KW-1185">Reference proteome</keyword>
<keyword evidence="3 4" id="KW-0378">Hydrolase</keyword>
<dbReference type="EMBL" id="PVQB02000025">
    <property type="protein sequence ID" value="KAF4345557.1"/>
    <property type="molecule type" value="Genomic_DNA"/>
</dbReference>
<keyword evidence="4" id="KW-0119">Carbohydrate metabolism</keyword>
<dbReference type="GO" id="GO:0052689">
    <property type="term" value="F:carboxylic ester hydrolase activity"/>
    <property type="evidence" value="ECO:0007669"/>
    <property type="project" value="UniProtKB-KW"/>
</dbReference>
<dbReference type="Pfam" id="PF10503">
    <property type="entry name" value="Esterase_PHB"/>
    <property type="match status" value="1"/>
</dbReference>
<accession>A0A9P5AW01</accession>
<dbReference type="InterPro" id="IPR029058">
    <property type="entry name" value="AB_hydrolase_fold"/>
</dbReference>
<keyword evidence="4" id="KW-0624">Polysaccharide degradation</keyword>
<comment type="caution">
    <text evidence="5">The sequence shown here is derived from an EMBL/GenBank/DDBJ whole genome shotgun (WGS) entry which is preliminary data.</text>
</comment>
<evidence type="ECO:0000256" key="1">
    <source>
        <dbReference type="ARBA" id="ARBA00022487"/>
    </source>
</evidence>
<dbReference type="GO" id="GO:0005576">
    <property type="term" value="C:extracellular region"/>
    <property type="evidence" value="ECO:0007669"/>
    <property type="project" value="UniProtKB-SubCell"/>
</dbReference>
<reference evidence="5" key="1">
    <citation type="journal article" date="2017" name="Mycologia">
        <title>Fusarium algeriense, sp. nov., a novel toxigenic crown rot pathogen of durum wheat from Algeria is nested in the Fusarium burgessii species complex.</title>
        <authorList>
            <person name="Laraba I."/>
            <person name="Keddad A."/>
            <person name="Boureghda H."/>
            <person name="Abdallah N."/>
            <person name="Vaughan M.M."/>
            <person name="Proctor R.H."/>
            <person name="Busman M."/>
            <person name="O'Donnell K."/>
        </authorList>
    </citation>
    <scope>NUCLEOTIDE SEQUENCE</scope>
    <source>
        <strain evidence="5">NRRL 25174</strain>
    </source>
</reference>
<evidence type="ECO:0000256" key="2">
    <source>
        <dbReference type="ARBA" id="ARBA00022729"/>
    </source>
</evidence>
<keyword evidence="2 4" id="KW-0732">Signal</keyword>
<dbReference type="SUPFAM" id="SSF53474">
    <property type="entry name" value="alpha/beta-Hydrolases"/>
    <property type="match status" value="2"/>
</dbReference>
<protein>
    <recommendedName>
        <fullName evidence="4">Carboxylic ester hydrolase</fullName>
        <ecNumber evidence="4">3.1.1.-</ecNumber>
    </recommendedName>
</protein>
<reference evidence="5" key="2">
    <citation type="submission" date="2020-02" db="EMBL/GenBank/DDBJ databases">
        <title>Identification and distribution of gene clusters putatively required for synthesis of sphingolipid metabolism inhibitors in phylogenetically diverse species of the filamentous fungus Fusarium.</title>
        <authorList>
            <person name="Kim H.-S."/>
            <person name="Busman M."/>
            <person name="Brown D.W."/>
            <person name="Divon H."/>
            <person name="Uhlig S."/>
            <person name="Proctor R.H."/>
        </authorList>
    </citation>
    <scope>NUCLEOTIDE SEQUENCE</scope>
    <source>
        <strain evidence="5">NRRL 25174</strain>
    </source>
</reference>
<evidence type="ECO:0000256" key="3">
    <source>
        <dbReference type="ARBA" id="ARBA00022801"/>
    </source>
</evidence>
<name>A0A9P5AW01_9HYPO</name>
<comment type="function">
    <text evidence="4">Esterase involved in the hydrolysis of xylan, a major structural heterogeneous polysaccharide found in plant biomass representing the second most abundant polysaccharide in the biosphere, after cellulose.</text>
</comment>
<dbReference type="InterPro" id="IPR050955">
    <property type="entry name" value="Plant_Biomass_Hydrol_Est"/>
</dbReference>
<organism evidence="5 6">
    <name type="scientific">Fusarium beomiforme</name>
    <dbReference type="NCBI Taxonomy" id="44412"/>
    <lineage>
        <taxon>Eukaryota</taxon>
        <taxon>Fungi</taxon>
        <taxon>Dikarya</taxon>
        <taxon>Ascomycota</taxon>
        <taxon>Pezizomycotina</taxon>
        <taxon>Sordariomycetes</taxon>
        <taxon>Hypocreomycetidae</taxon>
        <taxon>Hypocreales</taxon>
        <taxon>Nectriaceae</taxon>
        <taxon>Fusarium</taxon>
        <taxon>Fusarium burgessii species complex</taxon>
    </lineage>
</organism>
<dbReference type="NCBIfam" id="TIGR01840">
    <property type="entry name" value="esterase_phb"/>
    <property type="match status" value="1"/>
</dbReference>